<dbReference type="eggNOG" id="arCOG12689">
    <property type="taxonomic scope" value="Archaea"/>
</dbReference>
<keyword evidence="1" id="KW-0472">Membrane</keyword>
<organism evidence="2 3">
    <name type="scientific">Methanoregula boonei (strain DSM 21154 / JCM 14090 / 6A8)</name>
    <dbReference type="NCBI Taxonomy" id="456442"/>
    <lineage>
        <taxon>Archaea</taxon>
        <taxon>Methanobacteriati</taxon>
        <taxon>Methanobacteriota</taxon>
        <taxon>Stenosarchaea group</taxon>
        <taxon>Methanomicrobia</taxon>
        <taxon>Methanomicrobiales</taxon>
        <taxon>Methanoregulaceae</taxon>
        <taxon>Methanoregula</taxon>
    </lineage>
</organism>
<dbReference type="STRING" id="456442.Mboo_1237"/>
<dbReference type="HOGENOM" id="CLU_1264569_0_0_2"/>
<dbReference type="Proteomes" id="UP000002408">
    <property type="component" value="Chromosome"/>
</dbReference>
<keyword evidence="1" id="KW-1133">Transmembrane helix</keyword>
<dbReference type="EMBL" id="CP000780">
    <property type="protein sequence ID" value="ABS55755.1"/>
    <property type="molecule type" value="Genomic_DNA"/>
</dbReference>
<evidence type="ECO:0000313" key="2">
    <source>
        <dbReference type="EMBL" id="ABS55755.1"/>
    </source>
</evidence>
<accession>A7I7P4</accession>
<keyword evidence="3" id="KW-1185">Reference proteome</keyword>
<protein>
    <submittedName>
        <fullName evidence="2">Uncharacterized protein</fullName>
    </submittedName>
</protein>
<dbReference type="AlphaFoldDB" id="A7I7P4"/>
<evidence type="ECO:0000256" key="1">
    <source>
        <dbReference type="SAM" id="Phobius"/>
    </source>
</evidence>
<sequence length="257" mass="26665">MTLDNRLLMHGIYGYIIRVPPARPVTYIPFTVSPVLMQYMPRYIAPVFLVMTFIVLLCAGCTSPSGIPSGTPAATPSPAGNLSLAPLALNPADLPAGFVQQSGRYKSPDEVSAAAKYLGWQQGYVANFTSAGNVSSGTTTITQTITQYNTTNMTELVGIVSANEEQHTGLGFIALDPPSGIPGARAINAIVVNISGSSSSVGGGILPVAQATSAPVTGYMEVIFGKGQVFEVIRMTGPGAQYNTLAALAQTAYAKSG</sequence>
<gene>
    <name evidence="2" type="ordered locus">Mboo_1237</name>
</gene>
<proteinExistence type="predicted"/>
<evidence type="ECO:0000313" key="3">
    <source>
        <dbReference type="Proteomes" id="UP000002408"/>
    </source>
</evidence>
<name>A7I7P4_METB6</name>
<reference evidence="3" key="1">
    <citation type="journal article" date="2015" name="Microbiology">
        <title>Genome of Methanoregula boonei 6A8 reveals adaptations to oligotrophic peatland environments.</title>
        <authorList>
            <person name="Braeuer S."/>
            <person name="Cadillo-Quiroz H."/>
            <person name="Kyrpides N."/>
            <person name="Woyke T."/>
            <person name="Goodwin L."/>
            <person name="Detter C."/>
            <person name="Podell S."/>
            <person name="Yavitt J.B."/>
            <person name="Zinder S.H."/>
        </authorList>
    </citation>
    <scope>NUCLEOTIDE SEQUENCE [LARGE SCALE GENOMIC DNA]</scope>
    <source>
        <strain evidence="3">DSM 21154 / JCM 14090 / 6A8</strain>
    </source>
</reference>
<dbReference type="KEGG" id="mbn:Mboo_1237"/>
<keyword evidence="1" id="KW-0812">Transmembrane</keyword>
<feature type="transmembrane region" description="Helical" evidence="1">
    <location>
        <begin position="43"/>
        <end position="62"/>
    </location>
</feature>